<name>A0A4R1ALA2_9BACI</name>
<protein>
    <submittedName>
        <fullName evidence="1">Uncharacterized protein</fullName>
    </submittedName>
</protein>
<gene>
    <name evidence="1" type="ORF">E0Y62_27180</name>
</gene>
<accession>A0A4R1ALA2</accession>
<evidence type="ECO:0000313" key="2">
    <source>
        <dbReference type="Proteomes" id="UP000293846"/>
    </source>
</evidence>
<dbReference type="OrthoDB" id="2972328at2"/>
<proteinExistence type="predicted"/>
<reference evidence="1 2" key="1">
    <citation type="submission" date="2019-03" db="EMBL/GenBank/DDBJ databases">
        <authorList>
            <person name="Jensen L."/>
            <person name="Storgaard J."/>
            <person name="Sulaj E."/>
            <person name="Schramm A."/>
            <person name="Marshall I.P.G."/>
        </authorList>
    </citation>
    <scope>NUCLEOTIDE SEQUENCE [LARGE SCALE GENOMIC DNA]</scope>
    <source>
        <strain evidence="1 2">2017H2G3</strain>
    </source>
</reference>
<comment type="caution">
    <text evidence="1">The sequence shown here is derived from an EMBL/GenBank/DDBJ whole genome shotgun (WGS) entry which is preliminary data.</text>
</comment>
<dbReference type="EMBL" id="SJTH01000142">
    <property type="protein sequence ID" value="TCI99959.1"/>
    <property type="molecule type" value="Genomic_DNA"/>
</dbReference>
<dbReference type="AlphaFoldDB" id="A0A4R1ALA2"/>
<evidence type="ECO:0000313" key="1">
    <source>
        <dbReference type="EMBL" id="TCI99959.1"/>
    </source>
</evidence>
<dbReference type="RefSeq" id="WP_131239764.1">
    <property type="nucleotide sequence ID" value="NZ_SJTH01000142.1"/>
</dbReference>
<keyword evidence="2" id="KW-1185">Reference proteome</keyword>
<dbReference type="Proteomes" id="UP000293846">
    <property type="component" value="Unassembled WGS sequence"/>
</dbReference>
<organism evidence="1 2">
    <name type="scientific">Cytobacillus praedii</name>
    <dbReference type="NCBI Taxonomy" id="1742358"/>
    <lineage>
        <taxon>Bacteria</taxon>
        <taxon>Bacillati</taxon>
        <taxon>Bacillota</taxon>
        <taxon>Bacilli</taxon>
        <taxon>Bacillales</taxon>
        <taxon>Bacillaceae</taxon>
        <taxon>Cytobacillus</taxon>
    </lineage>
</organism>
<sequence length="71" mass="8217">MSKCVSCEDEFLWNDTVIIVDDKLYHKDCLELYPTGFYAMLDGEPLGETENDDGQMAYEIIDELLDDDEED</sequence>